<name>A0A7E4W7J0_PANRE</name>
<feature type="compositionally biased region" description="Low complexity" evidence="1">
    <location>
        <begin position="67"/>
        <end position="91"/>
    </location>
</feature>
<evidence type="ECO:0000313" key="3">
    <source>
        <dbReference type="WBParaSite" id="Pan_g7558.t1"/>
    </source>
</evidence>
<reference evidence="2" key="1">
    <citation type="journal article" date="2013" name="Genetics">
        <title>The draft genome and transcriptome of Panagrellus redivivus are shaped by the harsh demands of a free-living lifestyle.</title>
        <authorList>
            <person name="Srinivasan J."/>
            <person name="Dillman A.R."/>
            <person name="Macchietto M.G."/>
            <person name="Heikkinen L."/>
            <person name="Lakso M."/>
            <person name="Fracchia K.M."/>
            <person name="Antoshechkin I."/>
            <person name="Mortazavi A."/>
            <person name="Wong G."/>
            <person name="Sternberg P.W."/>
        </authorList>
    </citation>
    <scope>NUCLEOTIDE SEQUENCE [LARGE SCALE GENOMIC DNA]</scope>
    <source>
        <strain evidence="2">MT8872</strain>
    </source>
</reference>
<dbReference type="AlphaFoldDB" id="A0A7E4W7J0"/>
<feature type="compositionally biased region" description="Low complexity" evidence="1">
    <location>
        <begin position="25"/>
        <end position="41"/>
    </location>
</feature>
<proteinExistence type="predicted"/>
<keyword evidence="2" id="KW-1185">Reference proteome</keyword>
<evidence type="ECO:0000313" key="2">
    <source>
        <dbReference type="Proteomes" id="UP000492821"/>
    </source>
</evidence>
<feature type="compositionally biased region" description="Polar residues" evidence="1">
    <location>
        <begin position="43"/>
        <end position="55"/>
    </location>
</feature>
<accession>A0A7E4W7J0</accession>
<reference evidence="3" key="2">
    <citation type="submission" date="2020-10" db="UniProtKB">
        <authorList>
            <consortium name="WormBaseParasite"/>
        </authorList>
    </citation>
    <scope>IDENTIFICATION</scope>
</reference>
<evidence type="ECO:0000256" key="1">
    <source>
        <dbReference type="SAM" id="MobiDB-lite"/>
    </source>
</evidence>
<feature type="region of interest" description="Disordered" evidence="1">
    <location>
        <begin position="1"/>
        <end position="140"/>
    </location>
</feature>
<protein>
    <submittedName>
        <fullName evidence="3">Uncharacterized protein</fullName>
    </submittedName>
</protein>
<organism evidence="2 3">
    <name type="scientific">Panagrellus redivivus</name>
    <name type="common">Microworm</name>
    <dbReference type="NCBI Taxonomy" id="6233"/>
    <lineage>
        <taxon>Eukaryota</taxon>
        <taxon>Metazoa</taxon>
        <taxon>Ecdysozoa</taxon>
        <taxon>Nematoda</taxon>
        <taxon>Chromadorea</taxon>
        <taxon>Rhabditida</taxon>
        <taxon>Tylenchina</taxon>
        <taxon>Panagrolaimomorpha</taxon>
        <taxon>Panagrolaimoidea</taxon>
        <taxon>Panagrolaimidae</taxon>
        <taxon>Panagrellus</taxon>
    </lineage>
</organism>
<dbReference type="WBParaSite" id="Pan_g7558.t1">
    <property type="protein sequence ID" value="Pan_g7558.t1"/>
    <property type="gene ID" value="Pan_g7558"/>
</dbReference>
<sequence length="153" mass="15806">MNLPQLTLMPSTVADVSIPTPAPEPDVSTVDPTSTSDTKVSQVVASSNNSPNLSTRPLPFSIEALLSKPTPSITSSSSDSNTSDETGTSTSATSSPMPIPAPLIDPISMTNPTMVAEHRNLSDDAESTDADGPNHSTTPYPGFANANVCFGME</sequence>
<dbReference type="Proteomes" id="UP000492821">
    <property type="component" value="Unassembled WGS sequence"/>
</dbReference>
<feature type="compositionally biased region" description="Polar residues" evidence="1">
    <location>
        <begin position="1"/>
        <end position="10"/>
    </location>
</feature>